<feature type="region of interest" description="Disordered" evidence="1">
    <location>
        <begin position="839"/>
        <end position="866"/>
    </location>
</feature>
<feature type="compositionally biased region" description="Low complexity" evidence="1">
    <location>
        <begin position="309"/>
        <end position="326"/>
    </location>
</feature>
<sequence length="866" mass="97690">MASQSNTTTRSSSVPLEDLEPLHDLSPPYGLASDRPNFHQPADFPFPDMRERFATTQNPKVFKDAPSIRDRYKAALSLYRKSFPSSHTRVAFQQKWYPAFEPIFNFLNIIGLSWPVIEINGNDHIFHQIPQTPYRLLKMLLVSSVRDAGRDLERKGISIPKLPTWANGEGQSKNTYYANDYEILAVGYRDEVITFCGILATHHDFLADMQSENNPSTSQLSNPEPIPISEIRRKAEKGKEVLRTIYAEENQEQIGLTPETQSYSPSNPTQDSLQEQYVPDSITLPSTPSRQAPTTPSDVTISPDSIDKSGPSSSLNLASSSDNNPPTGLDEIARKEAEHQRRMQTQIFAAPIQLEAVSIPPQQIGSSSRWAELTGNTPARPYIPVAQFTPIQQGNLYQPTFPAIHGGIQYEHQPRIPPPPPGNPPQGSPAPSSSTHNSHQSNPFNPNGGRGNPPPPPPPRNSPPRGSPPQQPSPFGFHHPDPPGPPGDPEPDQWIIYPYYPGGGGPPPPGPPGPPGPPPPPPPIHNPPPQAPPPPHRRELHFDLKLKLDVIPKWDGNTDKIARWILELNDMCKRSRAIFETIGQFLPLRLEGYAKTWYMSLPIEYREQICANWDTFRIAVSDYYINRQWHHEQTFKADAMCFRQPGHSTETPLQYYERKTEIYRLIGDQSETQLIYKVMKTAPDYWETHLQSHRINNLVDFQKMLSIQKEALIKNPNGPTSYIPTGYQGNAWANATFRRPIPTRRIPRFRTRANAVSQIPPRSNPPKTRPQGNSPGKIGRRPCRHCGKDHWDNECPTPKASVKLTLSEVSPQQLREEADYLEAYEGYLHDQKTSADHEFIEEEEFEDLNILPEEEDDTEQDTVDFQ</sequence>
<gene>
    <name evidence="2" type="ORF">SISSUDRAFT_1067709</name>
</gene>
<feature type="region of interest" description="Disordered" evidence="1">
    <location>
        <begin position="250"/>
        <end position="329"/>
    </location>
</feature>
<evidence type="ECO:0000313" key="2">
    <source>
        <dbReference type="EMBL" id="KZT31501.1"/>
    </source>
</evidence>
<dbReference type="Proteomes" id="UP000076798">
    <property type="component" value="Unassembled WGS sequence"/>
</dbReference>
<feature type="compositionally biased region" description="Polar residues" evidence="1">
    <location>
        <begin position="283"/>
        <end position="303"/>
    </location>
</feature>
<feature type="compositionally biased region" description="Polar residues" evidence="1">
    <location>
        <begin position="1"/>
        <end position="14"/>
    </location>
</feature>
<feature type="region of interest" description="Disordered" evidence="1">
    <location>
        <begin position="752"/>
        <end position="782"/>
    </location>
</feature>
<evidence type="ECO:0008006" key="4">
    <source>
        <dbReference type="Google" id="ProtNLM"/>
    </source>
</evidence>
<feature type="compositionally biased region" description="Polar residues" evidence="1">
    <location>
        <begin position="252"/>
        <end position="275"/>
    </location>
</feature>
<feature type="compositionally biased region" description="Polar residues" evidence="1">
    <location>
        <begin position="210"/>
        <end position="222"/>
    </location>
</feature>
<proteinExistence type="predicted"/>
<dbReference type="OrthoDB" id="2802262at2759"/>
<feature type="region of interest" description="Disordered" evidence="1">
    <location>
        <begin position="210"/>
        <end position="234"/>
    </location>
</feature>
<keyword evidence="3" id="KW-1185">Reference proteome</keyword>
<organism evidence="2 3">
    <name type="scientific">Sistotremastrum suecicum HHB10207 ss-3</name>
    <dbReference type="NCBI Taxonomy" id="1314776"/>
    <lineage>
        <taxon>Eukaryota</taxon>
        <taxon>Fungi</taxon>
        <taxon>Dikarya</taxon>
        <taxon>Basidiomycota</taxon>
        <taxon>Agaricomycotina</taxon>
        <taxon>Agaricomycetes</taxon>
        <taxon>Sistotremastrales</taxon>
        <taxon>Sistotremastraceae</taxon>
        <taxon>Sistotremastrum</taxon>
    </lineage>
</organism>
<feature type="region of interest" description="Disordered" evidence="1">
    <location>
        <begin position="410"/>
        <end position="538"/>
    </location>
</feature>
<feature type="compositionally biased region" description="Pro residues" evidence="1">
    <location>
        <begin position="504"/>
        <end position="534"/>
    </location>
</feature>
<dbReference type="EMBL" id="KV428555">
    <property type="protein sequence ID" value="KZT31501.1"/>
    <property type="molecule type" value="Genomic_DNA"/>
</dbReference>
<evidence type="ECO:0000256" key="1">
    <source>
        <dbReference type="SAM" id="MobiDB-lite"/>
    </source>
</evidence>
<name>A0A165WTB6_9AGAM</name>
<reference evidence="2 3" key="1">
    <citation type="journal article" date="2016" name="Mol. Biol. Evol.">
        <title>Comparative Genomics of Early-Diverging Mushroom-Forming Fungi Provides Insights into the Origins of Lignocellulose Decay Capabilities.</title>
        <authorList>
            <person name="Nagy L.G."/>
            <person name="Riley R."/>
            <person name="Tritt A."/>
            <person name="Adam C."/>
            <person name="Daum C."/>
            <person name="Floudas D."/>
            <person name="Sun H."/>
            <person name="Yadav J.S."/>
            <person name="Pangilinan J."/>
            <person name="Larsson K.H."/>
            <person name="Matsuura K."/>
            <person name="Barry K."/>
            <person name="Labutti K."/>
            <person name="Kuo R."/>
            <person name="Ohm R.A."/>
            <person name="Bhattacharya S.S."/>
            <person name="Shirouzu T."/>
            <person name="Yoshinaga Y."/>
            <person name="Martin F.M."/>
            <person name="Grigoriev I.V."/>
            <person name="Hibbett D.S."/>
        </authorList>
    </citation>
    <scope>NUCLEOTIDE SEQUENCE [LARGE SCALE GENOMIC DNA]</scope>
    <source>
        <strain evidence="2 3">HHB10207 ss-3</strain>
    </source>
</reference>
<dbReference type="AlphaFoldDB" id="A0A165WTB6"/>
<evidence type="ECO:0000313" key="3">
    <source>
        <dbReference type="Proteomes" id="UP000076798"/>
    </source>
</evidence>
<protein>
    <recommendedName>
        <fullName evidence="4">Retrotransposon gag domain-containing protein</fullName>
    </recommendedName>
</protein>
<feature type="compositionally biased region" description="Pro residues" evidence="1">
    <location>
        <begin position="452"/>
        <end position="472"/>
    </location>
</feature>
<feature type="compositionally biased region" description="Pro residues" evidence="1">
    <location>
        <begin position="415"/>
        <end position="428"/>
    </location>
</feature>
<accession>A0A165WTB6</accession>
<feature type="region of interest" description="Disordered" evidence="1">
    <location>
        <begin position="1"/>
        <end position="21"/>
    </location>
</feature>